<evidence type="ECO:0000259" key="9">
    <source>
        <dbReference type="Pfam" id="PF02897"/>
    </source>
</evidence>
<feature type="domain" description="Peptidase S9 prolyl oligopeptidase catalytic" evidence="8">
    <location>
        <begin position="502"/>
        <end position="714"/>
    </location>
</feature>
<evidence type="ECO:0000313" key="12">
    <source>
        <dbReference type="Proteomes" id="UP001138672"/>
    </source>
</evidence>
<dbReference type="Pfam" id="PF02897">
    <property type="entry name" value="Peptidase_S9_N"/>
    <property type="match status" value="1"/>
</dbReference>
<comment type="similarity">
    <text evidence="2">Belongs to the peptidase S9A family.</text>
</comment>
<dbReference type="InterPro" id="IPR002470">
    <property type="entry name" value="Peptidase_S9A"/>
</dbReference>
<proteinExistence type="inferred from homology"/>
<gene>
    <name evidence="10" type="ORF">J2Z56_001076</name>
    <name evidence="11" type="ORF">J2Z57_000369</name>
</gene>
<evidence type="ECO:0000259" key="8">
    <source>
        <dbReference type="Pfam" id="PF00326"/>
    </source>
</evidence>
<keyword evidence="4" id="KW-0645">Protease</keyword>
<dbReference type="InterPro" id="IPR051167">
    <property type="entry name" value="Prolyl_oligopep/macrocyclase"/>
</dbReference>
<evidence type="ECO:0000256" key="7">
    <source>
        <dbReference type="SAM" id="SignalP"/>
    </source>
</evidence>
<dbReference type="EC" id="3.4.21.26" evidence="3"/>
<keyword evidence="5 10" id="KW-0378">Hydrolase</keyword>
<feature type="domain" description="Peptidase S9A N-terminal" evidence="9">
    <location>
        <begin position="31"/>
        <end position="436"/>
    </location>
</feature>
<keyword evidence="6" id="KW-0720">Serine protease</keyword>
<comment type="caution">
    <text evidence="10">The sequence shown here is derived from an EMBL/GenBank/DDBJ whole genome shotgun (WGS) entry which is preliminary data.</text>
</comment>
<feature type="chain" id="PRO_5040907332" description="prolyl oligopeptidase" evidence="7">
    <location>
        <begin position="21"/>
        <end position="717"/>
    </location>
</feature>
<evidence type="ECO:0000256" key="3">
    <source>
        <dbReference type="ARBA" id="ARBA00011897"/>
    </source>
</evidence>
<keyword evidence="13" id="KW-1185">Reference proteome</keyword>
<dbReference type="InterPro" id="IPR029058">
    <property type="entry name" value="AB_hydrolase_fold"/>
</dbReference>
<organism evidence="10 12">
    <name type="scientific">Formosa algae</name>
    <dbReference type="NCBI Taxonomy" id="225843"/>
    <lineage>
        <taxon>Bacteria</taxon>
        <taxon>Pseudomonadati</taxon>
        <taxon>Bacteroidota</taxon>
        <taxon>Flavobacteriia</taxon>
        <taxon>Flavobacteriales</taxon>
        <taxon>Flavobacteriaceae</taxon>
        <taxon>Formosa</taxon>
    </lineage>
</organism>
<dbReference type="Gene3D" id="3.40.50.1820">
    <property type="entry name" value="alpha/beta hydrolase"/>
    <property type="match status" value="1"/>
</dbReference>
<dbReference type="Gene3D" id="2.130.10.120">
    <property type="entry name" value="Prolyl oligopeptidase, N-terminal domain"/>
    <property type="match status" value="1"/>
</dbReference>
<dbReference type="InterPro" id="IPR023302">
    <property type="entry name" value="Pept_S9A_N"/>
</dbReference>
<dbReference type="InterPro" id="IPR001375">
    <property type="entry name" value="Peptidase_S9_cat"/>
</dbReference>
<dbReference type="AlphaFoldDB" id="A0A9X0YIP2"/>
<evidence type="ECO:0000256" key="4">
    <source>
        <dbReference type="ARBA" id="ARBA00022670"/>
    </source>
</evidence>
<evidence type="ECO:0000313" key="10">
    <source>
        <dbReference type="EMBL" id="MBP1839170.1"/>
    </source>
</evidence>
<feature type="signal peptide" evidence="7">
    <location>
        <begin position="1"/>
        <end position="20"/>
    </location>
</feature>
<dbReference type="GO" id="GO:0005829">
    <property type="term" value="C:cytosol"/>
    <property type="evidence" value="ECO:0007669"/>
    <property type="project" value="TreeGrafter"/>
</dbReference>
<dbReference type="PANTHER" id="PTHR42881:SF2">
    <property type="entry name" value="PROLYL ENDOPEPTIDASE"/>
    <property type="match status" value="1"/>
</dbReference>
<evidence type="ECO:0000256" key="5">
    <source>
        <dbReference type="ARBA" id="ARBA00022801"/>
    </source>
</evidence>
<evidence type="ECO:0000256" key="2">
    <source>
        <dbReference type="ARBA" id="ARBA00005228"/>
    </source>
</evidence>
<reference evidence="10" key="1">
    <citation type="submission" date="2021-03" db="EMBL/GenBank/DDBJ databases">
        <title>Genomic Encyclopedia of Type Strains, Phase IV (KMG-IV): sequencing the most valuable type-strain genomes for metagenomic binning, comparative biology and taxonomic classification.</title>
        <authorList>
            <person name="Goeker M."/>
        </authorList>
    </citation>
    <scope>NUCLEOTIDE SEQUENCE</scope>
    <source>
        <strain evidence="10">DSM 15523</strain>
        <strain evidence="11 13">DSM 16476</strain>
    </source>
</reference>
<evidence type="ECO:0000256" key="1">
    <source>
        <dbReference type="ARBA" id="ARBA00001070"/>
    </source>
</evidence>
<dbReference type="EMBL" id="JAGGJQ010000002">
    <property type="protein sequence ID" value="MBP1839170.1"/>
    <property type="molecule type" value="Genomic_DNA"/>
</dbReference>
<dbReference type="OrthoDB" id="9801421at2"/>
<dbReference type="PROSITE" id="PS00708">
    <property type="entry name" value="PRO_ENDOPEP_SER"/>
    <property type="match status" value="1"/>
</dbReference>
<evidence type="ECO:0000313" key="11">
    <source>
        <dbReference type="EMBL" id="MDQ0333947.1"/>
    </source>
</evidence>
<sequence>MPKITQFLLLFIIATPTAFAQKSFEYVSAPKDNTEDIYFDTTISDSYQWMENPQDPRLQVWLEEQEKFTNKIKSKYLKTFDLKAQISAMYYGIKNKEVDRFTEKDSEFNSKYEFEYKVQSSNSNPNLLFRLRDQGNFMTLVDTKSFMKSKDDNILIRDYFVNEDYDMLAVTLSHRGGDWMELYFYNLKNGRQMHSPLKNLRIGSHVIWDEMNVYYDAFAAPKAGRELLDRAEGQKLYYHKFGDTQDKDVALLTSLDSSGVNNFTYKEIGDRLFFYKLFEHKGKKYNALAVSEKDSTALNLKNFLVYPRGEDIAMTVEEAFGDKILLQTDWGAPNGRVLLSDLNKPNQPIELVPEYDVRLLAVNRLGKDKFVCIYKNGNSDLALFFNLEGELLNKIDFPEGKKVKGLFEYDENAQTTKFYVSAFYHPDLEYELSLKDLSFKPSVAVSVPYDPESLETRIVKYKSKDGTEIPMYITCLKKTKLDGKNPTLLYGYGGYGSTVVPNFDRSKVLWVLHGGVLAIPNVRGGGAGGSEWGKAGRRLKKQNAIDDFIAAGEYLVTQNYTSPEHLGSNGGSHGGLLVSAAAIQRPDLFNAVVAEAGPYDMLRFGKFTVGSMTTNVEEFGDVSELDDFNNLKSYSPMHNIKAGLEYPNFLVMTGENDDRVPPLHTYKFLATLQEQANPESLSIMYVTPGKGHGGALTVNDWFDEILYKYAFLYHFLN</sequence>
<dbReference type="Proteomes" id="UP001231587">
    <property type="component" value="Unassembled WGS sequence"/>
</dbReference>
<dbReference type="PANTHER" id="PTHR42881">
    <property type="entry name" value="PROLYL ENDOPEPTIDASE"/>
    <property type="match status" value="1"/>
</dbReference>
<comment type="catalytic activity">
    <reaction evidence="1">
        <text>Hydrolysis of Pro-|-Xaa &gt;&gt; Ala-|-Xaa in oligopeptides.</text>
        <dbReference type="EC" id="3.4.21.26"/>
    </reaction>
</comment>
<accession>A0A9X0YIP2</accession>
<dbReference type="PRINTS" id="PR00862">
    <property type="entry name" value="PROLIGOPTASE"/>
</dbReference>
<evidence type="ECO:0000313" key="13">
    <source>
        <dbReference type="Proteomes" id="UP001231587"/>
    </source>
</evidence>
<dbReference type="GO" id="GO:0070012">
    <property type="term" value="F:oligopeptidase activity"/>
    <property type="evidence" value="ECO:0007669"/>
    <property type="project" value="TreeGrafter"/>
</dbReference>
<dbReference type="GO" id="GO:0006508">
    <property type="term" value="P:proteolysis"/>
    <property type="evidence" value="ECO:0007669"/>
    <property type="project" value="UniProtKB-KW"/>
</dbReference>
<dbReference type="SUPFAM" id="SSF53474">
    <property type="entry name" value="alpha/beta-Hydrolases"/>
    <property type="match status" value="1"/>
</dbReference>
<dbReference type="GO" id="GO:0004252">
    <property type="term" value="F:serine-type endopeptidase activity"/>
    <property type="evidence" value="ECO:0007669"/>
    <property type="project" value="UniProtKB-EC"/>
</dbReference>
<dbReference type="RefSeq" id="WP_057782332.1">
    <property type="nucleotide sequence ID" value="NZ_JAGGJQ010000002.1"/>
</dbReference>
<dbReference type="InterPro" id="IPR002471">
    <property type="entry name" value="Pept_S9_AS"/>
</dbReference>
<dbReference type="SUPFAM" id="SSF50993">
    <property type="entry name" value="Peptidase/esterase 'gauge' domain"/>
    <property type="match status" value="1"/>
</dbReference>
<dbReference type="Pfam" id="PF00326">
    <property type="entry name" value="Peptidase_S9"/>
    <property type="match status" value="1"/>
</dbReference>
<protein>
    <recommendedName>
        <fullName evidence="3">prolyl oligopeptidase</fullName>
        <ecNumber evidence="3">3.4.21.26</ecNumber>
    </recommendedName>
</protein>
<keyword evidence="7" id="KW-0732">Signal</keyword>
<evidence type="ECO:0000256" key="6">
    <source>
        <dbReference type="ARBA" id="ARBA00022825"/>
    </source>
</evidence>
<dbReference type="EMBL" id="JAUSUU010000001">
    <property type="protein sequence ID" value="MDQ0333947.1"/>
    <property type="molecule type" value="Genomic_DNA"/>
</dbReference>
<name>A0A9X0YIP2_9FLAO</name>
<dbReference type="Proteomes" id="UP001138672">
    <property type="component" value="Unassembled WGS sequence"/>
</dbReference>